<dbReference type="Proteomes" id="UP000295496">
    <property type="component" value="Unassembled WGS sequence"/>
</dbReference>
<name>A0A4V6NEQ3_9PAST</name>
<accession>A0A4V6NEQ3</accession>
<comment type="caution">
    <text evidence="1">The sequence shown here is derived from an EMBL/GenBank/DDBJ whole genome shotgun (WGS) entry which is preliminary data.</text>
</comment>
<organism evidence="1 2">
    <name type="scientific">Lonepinella koalarum</name>
    <dbReference type="NCBI Taxonomy" id="53417"/>
    <lineage>
        <taxon>Bacteria</taxon>
        <taxon>Pseudomonadati</taxon>
        <taxon>Pseudomonadota</taxon>
        <taxon>Gammaproteobacteria</taxon>
        <taxon>Pasteurellales</taxon>
        <taxon>Pasteurellaceae</taxon>
        <taxon>Lonepinella</taxon>
    </lineage>
</organism>
<dbReference type="AlphaFoldDB" id="A0A4V6NEQ3"/>
<keyword evidence="2" id="KW-1185">Reference proteome</keyword>
<evidence type="ECO:0000313" key="2">
    <source>
        <dbReference type="Proteomes" id="UP000295496"/>
    </source>
</evidence>
<dbReference type="EMBL" id="SMGJ01000003">
    <property type="protein sequence ID" value="TCK70091.1"/>
    <property type="molecule type" value="Genomic_DNA"/>
</dbReference>
<sequence>MNLLSLVSIAISAAISAQPIYTQSKISIAQNVVDSAKAQSDEMEDVATEKALSELANRIFMAEHTLSAFYLLAYQQPSLLETFNKQEMMSMLREAAGLLFTTRQYTDEHPILLERLASFEKVLNAFTQLFEYAKYKQEMDNVVLSRMGKENIGLTFEQGVTREEIREKLFSLRRTV</sequence>
<protein>
    <submittedName>
        <fullName evidence="1">Uncharacterized protein</fullName>
    </submittedName>
</protein>
<gene>
    <name evidence="1" type="ORF">EV692_1317</name>
</gene>
<reference evidence="1 2" key="1">
    <citation type="submission" date="2019-03" db="EMBL/GenBank/DDBJ databases">
        <title>Genomic Encyclopedia of Type Strains, Phase IV (KMG-IV): sequencing the most valuable type-strain genomes for metagenomic binning, comparative biology and taxonomic classification.</title>
        <authorList>
            <person name="Goeker M."/>
        </authorList>
    </citation>
    <scope>NUCLEOTIDE SEQUENCE [LARGE SCALE GENOMIC DNA]</scope>
    <source>
        <strain evidence="1 2">DSM 10053</strain>
    </source>
</reference>
<evidence type="ECO:0000313" key="1">
    <source>
        <dbReference type="EMBL" id="TCK70091.1"/>
    </source>
</evidence>
<proteinExistence type="predicted"/>
<dbReference type="RefSeq" id="WP_132301723.1">
    <property type="nucleotide sequence ID" value="NZ_CP170642.1"/>
</dbReference>